<reference evidence="3 4" key="1">
    <citation type="submission" date="2020-05" db="EMBL/GenBank/DDBJ databases">
        <authorList>
            <person name="Niu N."/>
        </authorList>
    </citation>
    <scope>NUCLEOTIDE SEQUENCE [LARGE SCALE GENOMIC DNA]</scope>
    <source>
        <strain evidence="3 4">3340-03</strain>
    </source>
</reference>
<dbReference type="Proteomes" id="UP000537862">
    <property type="component" value="Unassembled WGS sequence"/>
</dbReference>
<sequence>MVGSFYLLFLAVGLVMGGVVAWFDLSVYWSIFAFIVTSLSCVFVFRLFGISKQGKTRTATSDANVNLDIGSEVYVAEWSNRHTYVNYRGASWQAILADNAYTEKAGTHIIVDIKGVILVLTPK</sequence>
<evidence type="ECO:0000259" key="2">
    <source>
        <dbReference type="Pfam" id="PF01957"/>
    </source>
</evidence>
<dbReference type="InterPro" id="IPR002810">
    <property type="entry name" value="NfeD-like_C"/>
</dbReference>
<accession>A0A849P6P3</accession>
<evidence type="ECO:0000313" key="3">
    <source>
        <dbReference type="EMBL" id="NOL51452.1"/>
    </source>
</evidence>
<keyword evidence="1" id="KW-0472">Membrane</keyword>
<dbReference type="AlphaFoldDB" id="A0A849P6P3"/>
<name>A0A849P6P3_9BURK</name>
<evidence type="ECO:0000256" key="1">
    <source>
        <dbReference type="SAM" id="Phobius"/>
    </source>
</evidence>
<gene>
    <name evidence="3" type="ORF">HKX39_04570</name>
</gene>
<dbReference type="Pfam" id="PF01957">
    <property type="entry name" value="NfeD"/>
    <property type="match status" value="1"/>
</dbReference>
<feature type="domain" description="NfeD-like C-terminal" evidence="2">
    <location>
        <begin position="66"/>
        <end position="122"/>
    </location>
</feature>
<proteinExistence type="predicted"/>
<keyword evidence="1" id="KW-1133">Transmembrane helix</keyword>
<evidence type="ECO:0000313" key="4">
    <source>
        <dbReference type="Proteomes" id="UP000537862"/>
    </source>
</evidence>
<organism evidence="3 4">
    <name type="scientific">Pelistega suis</name>
    <dbReference type="NCBI Taxonomy" id="1631957"/>
    <lineage>
        <taxon>Bacteria</taxon>
        <taxon>Pseudomonadati</taxon>
        <taxon>Pseudomonadota</taxon>
        <taxon>Betaproteobacteria</taxon>
        <taxon>Burkholderiales</taxon>
        <taxon>Alcaligenaceae</taxon>
        <taxon>Pelistega</taxon>
    </lineage>
</organism>
<keyword evidence="4" id="KW-1185">Reference proteome</keyword>
<dbReference type="EMBL" id="JABGBN010000002">
    <property type="protein sequence ID" value="NOL51452.1"/>
    <property type="molecule type" value="Genomic_DNA"/>
</dbReference>
<keyword evidence="1" id="KW-0812">Transmembrane</keyword>
<feature type="transmembrane region" description="Helical" evidence="1">
    <location>
        <begin position="27"/>
        <end position="48"/>
    </location>
</feature>
<comment type="caution">
    <text evidence="3">The sequence shown here is derived from an EMBL/GenBank/DDBJ whole genome shotgun (WGS) entry which is preliminary data.</text>
</comment>
<protein>
    <submittedName>
        <fullName evidence="3">NfeD family protein</fullName>
    </submittedName>
</protein>